<feature type="compositionally biased region" description="Low complexity" evidence="12">
    <location>
        <begin position="208"/>
        <end position="222"/>
    </location>
</feature>
<feature type="binding site" evidence="9">
    <location>
        <position position="322"/>
    </location>
    <ligand>
        <name>Zn(2+)</name>
        <dbReference type="ChEBI" id="CHEBI:29105"/>
        <label>1</label>
    </ligand>
</feature>
<dbReference type="GO" id="GO:0000785">
    <property type="term" value="C:chromatin"/>
    <property type="evidence" value="ECO:0007669"/>
    <property type="project" value="UniProtKB-ARBA"/>
</dbReference>
<dbReference type="PANTHER" id="PTHR10333">
    <property type="entry name" value="INHIBITOR OF GROWTH PROTEIN"/>
    <property type="match status" value="1"/>
</dbReference>
<evidence type="ECO:0000256" key="7">
    <source>
        <dbReference type="ARBA" id="ARBA00023242"/>
    </source>
</evidence>
<dbReference type="OMA" id="NEERYCL"/>
<dbReference type="SMART" id="SM00249">
    <property type="entry name" value="PHD"/>
    <property type="match status" value="1"/>
</dbReference>
<evidence type="ECO:0000256" key="6">
    <source>
        <dbReference type="ARBA" id="ARBA00022853"/>
    </source>
</evidence>
<dbReference type="eggNOG" id="KOG1973">
    <property type="taxonomic scope" value="Eukaryota"/>
</dbReference>
<dbReference type="GO" id="GO:0008270">
    <property type="term" value="F:zinc ion binding"/>
    <property type="evidence" value="ECO:0007669"/>
    <property type="project" value="UniProtKB-KW"/>
</dbReference>
<feature type="binding site" evidence="9">
    <location>
        <position position="333"/>
    </location>
    <ligand>
        <name>Zn(2+)</name>
        <dbReference type="ChEBI" id="CHEBI:29105"/>
        <label>2</label>
    </ligand>
</feature>
<organism evidence="14 15">
    <name type="scientific">Kalmanozyma brasiliensis (strain GHG001)</name>
    <name type="common">Yeast</name>
    <name type="synonym">Pseudozyma brasiliensis</name>
    <dbReference type="NCBI Taxonomy" id="1365824"/>
    <lineage>
        <taxon>Eukaryota</taxon>
        <taxon>Fungi</taxon>
        <taxon>Dikarya</taxon>
        <taxon>Basidiomycota</taxon>
        <taxon>Ustilaginomycotina</taxon>
        <taxon>Ustilaginomycetes</taxon>
        <taxon>Ustilaginales</taxon>
        <taxon>Ustilaginaceae</taxon>
        <taxon>Kalmanozyma</taxon>
    </lineage>
</organism>
<dbReference type="GeneID" id="27421952"/>
<dbReference type="InterPro" id="IPR013083">
    <property type="entry name" value="Znf_RING/FYVE/PHD"/>
</dbReference>
<feature type="region of interest" description="Disordered" evidence="12">
    <location>
        <begin position="26"/>
        <end position="61"/>
    </location>
</feature>
<evidence type="ECO:0000256" key="8">
    <source>
        <dbReference type="PIRSR" id="PIRSR628651-50"/>
    </source>
</evidence>
<dbReference type="InterPro" id="IPR001965">
    <property type="entry name" value="Znf_PHD"/>
</dbReference>
<dbReference type="OrthoDB" id="5411773at2759"/>
<keyword evidence="6 11" id="KW-0156">Chromatin regulator</keyword>
<evidence type="ECO:0000313" key="15">
    <source>
        <dbReference type="Proteomes" id="UP000019377"/>
    </source>
</evidence>
<dbReference type="STRING" id="1365824.V5EPZ8"/>
<dbReference type="HOGENOM" id="CLU_702316_0_0_1"/>
<dbReference type="GO" id="GO:0006355">
    <property type="term" value="P:regulation of DNA-templated transcription"/>
    <property type="evidence" value="ECO:0007669"/>
    <property type="project" value="TreeGrafter"/>
</dbReference>
<feature type="site" description="Histone H3K4me3 binding" evidence="8">
    <location>
        <position position="334"/>
    </location>
</feature>
<dbReference type="Gene3D" id="6.10.140.1740">
    <property type="match status" value="1"/>
</dbReference>
<dbReference type="PROSITE" id="PS50016">
    <property type="entry name" value="ZF_PHD_2"/>
    <property type="match status" value="1"/>
</dbReference>
<evidence type="ECO:0000256" key="9">
    <source>
        <dbReference type="PIRSR" id="PIRSR628651-51"/>
    </source>
</evidence>
<accession>V5EPZ8</accession>
<feature type="binding site" evidence="9">
    <location>
        <position position="347"/>
    </location>
    <ligand>
        <name>Zn(2+)</name>
        <dbReference type="ChEBI" id="CHEBI:29105"/>
        <label>1</label>
    </ligand>
</feature>
<dbReference type="EMBL" id="KI545893">
    <property type="protein sequence ID" value="EST05013.1"/>
    <property type="molecule type" value="Genomic_DNA"/>
</dbReference>
<comment type="function">
    <text evidence="11">Component of an histone acetyltransferase complex.</text>
</comment>
<dbReference type="GO" id="GO:0005634">
    <property type="term" value="C:nucleus"/>
    <property type="evidence" value="ECO:0007669"/>
    <property type="project" value="UniProtKB-SubCell"/>
</dbReference>
<dbReference type="Pfam" id="PF12998">
    <property type="entry name" value="ING"/>
    <property type="match status" value="1"/>
</dbReference>
<feature type="binding site" evidence="9">
    <location>
        <position position="338"/>
    </location>
    <ligand>
        <name>Zn(2+)</name>
        <dbReference type="ChEBI" id="CHEBI:29105"/>
        <label>2</label>
    </ligand>
</feature>
<feature type="compositionally biased region" description="Low complexity" evidence="12">
    <location>
        <begin position="188"/>
        <end position="199"/>
    </location>
</feature>
<protein>
    <recommendedName>
        <fullName evidence="11">Chromatin modification-related protein</fullName>
    </recommendedName>
</protein>
<comment type="subunit">
    <text evidence="11">Component of an histone acetyltransferase complex. Interacts with H3K4me3 and to a lesser extent with H3K4me2.</text>
</comment>
<dbReference type="FunFam" id="3.30.40.10:FF:000016">
    <property type="entry name" value="Inhibitor of growth protein"/>
    <property type="match status" value="1"/>
</dbReference>
<keyword evidence="3 9" id="KW-0479">Metal-binding</keyword>
<feature type="binding site" evidence="9">
    <location>
        <position position="363"/>
    </location>
    <ligand>
        <name>Zn(2+)</name>
        <dbReference type="ChEBI" id="CHEBI:29105"/>
        <label>2</label>
    </ligand>
</feature>
<dbReference type="Gene3D" id="3.30.40.10">
    <property type="entry name" value="Zinc/RING finger domain, C3HC4 (zinc finger)"/>
    <property type="match status" value="1"/>
</dbReference>
<evidence type="ECO:0000256" key="11">
    <source>
        <dbReference type="RuleBase" id="RU361213"/>
    </source>
</evidence>
<evidence type="ECO:0000256" key="1">
    <source>
        <dbReference type="ARBA" id="ARBA00004123"/>
    </source>
</evidence>
<dbReference type="CDD" id="cd15505">
    <property type="entry name" value="PHD_ING"/>
    <property type="match status" value="1"/>
</dbReference>
<evidence type="ECO:0000313" key="14">
    <source>
        <dbReference type="EMBL" id="EST05013.1"/>
    </source>
</evidence>
<evidence type="ECO:0000256" key="2">
    <source>
        <dbReference type="ARBA" id="ARBA00010210"/>
    </source>
</evidence>
<dbReference type="PROSITE" id="PS01359">
    <property type="entry name" value="ZF_PHD_1"/>
    <property type="match status" value="1"/>
</dbReference>
<comment type="domain">
    <text evidence="11">The PHD-type zinc finger mediates the binding to H3K4me3.</text>
</comment>
<dbReference type="InterPro" id="IPR011011">
    <property type="entry name" value="Znf_FYVE_PHD"/>
</dbReference>
<evidence type="ECO:0000256" key="10">
    <source>
        <dbReference type="PROSITE-ProRule" id="PRU00146"/>
    </source>
</evidence>
<evidence type="ECO:0000256" key="4">
    <source>
        <dbReference type="ARBA" id="ARBA00022771"/>
    </source>
</evidence>
<keyword evidence="7 11" id="KW-0539">Nucleus</keyword>
<dbReference type="CDD" id="cd16859">
    <property type="entry name" value="ING_ING4_5"/>
    <property type="match status" value="1"/>
</dbReference>
<gene>
    <name evidence="14" type="ORF">PSEUBRA_SCAF7g04571</name>
</gene>
<proteinExistence type="inferred from homology"/>
<dbReference type="SUPFAM" id="SSF57903">
    <property type="entry name" value="FYVE/PHD zinc finger"/>
    <property type="match status" value="1"/>
</dbReference>
<reference evidence="15" key="1">
    <citation type="journal article" date="2013" name="Genome Announc.">
        <title>Draft genome sequence of Pseudozyma brasiliensis sp. nov. strain GHG001, a high producer of endo-1,4-xylanase isolated from an insect pest of sugarcane.</title>
        <authorList>
            <person name="Oliveira J.V.D.C."/>
            <person name="dos Santos R.A.C."/>
            <person name="Borges T.A."/>
            <person name="Riano-Pachon D.M."/>
            <person name="Goldman G.H."/>
        </authorList>
    </citation>
    <scope>NUCLEOTIDE SEQUENCE [LARGE SCALE GENOMIC DNA]</scope>
    <source>
        <strain evidence="15">GHG001</strain>
    </source>
</reference>
<feature type="region of interest" description="Disordered" evidence="12">
    <location>
        <begin position="188"/>
        <end position="299"/>
    </location>
</feature>
<feature type="site" description="Histone H3K4me3 binding" evidence="8">
    <location>
        <position position="319"/>
    </location>
</feature>
<name>V5EPZ8_KALBG</name>
<sequence>MVANMTAYRDARTEMQKLIDNPHKRIISQDGQEGRKSVRGSSEDEAENLLGGSQGEPVDGERAVIEEDTDPEADDDLDAATLLDKDARRELLRSISLAANESVKAAEEKMGLAATAYNGIDRHIRRLDADISKLESSILLGLRTGTEESRGAREALGLPVDDDAMAEAAEGGETAGTEVRTEAETAALTKAAGAANRRGSASEKRITRTAAKPATSPTATEQRATRSRSRSASASATAAERASPTAARATRQKTSSPAPARSSRKRKPQPLSPQKGGRRSVVTTTPTVISPTTQLPRDLATLMGPDVSDMPIDPTEPTYCYCGQVSYDEMVACDNDDCTIEWFHYACVGLTRQPKKEWFCRFCAPKGWKGEGMEVPSNAIHKPPGWKKATATK</sequence>
<feature type="site" description="Histone H3K4me3 binding" evidence="8">
    <location>
        <position position="330"/>
    </location>
</feature>
<feature type="binding site" evidence="9">
    <location>
        <position position="320"/>
    </location>
    <ligand>
        <name>Zn(2+)</name>
        <dbReference type="ChEBI" id="CHEBI:29105"/>
        <label>1</label>
    </ligand>
</feature>
<feature type="domain" description="PHD-type" evidence="13">
    <location>
        <begin position="317"/>
        <end position="366"/>
    </location>
</feature>
<feature type="binding site" evidence="9">
    <location>
        <position position="360"/>
    </location>
    <ligand>
        <name>Zn(2+)</name>
        <dbReference type="ChEBI" id="CHEBI:29105"/>
        <label>2</label>
    </ligand>
</feature>
<feature type="compositionally biased region" description="Low complexity" evidence="12">
    <location>
        <begin position="280"/>
        <end position="293"/>
    </location>
</feature>
<comment type="similarity">
    <text evidence="2 11">Belongs to the ING family.</text>
</comment>
<evidence type="ECO:0000259" key="13">
    <source>
        <dbReference type="PROSITE" id="PS50016"/>
    </source>
</evidence>
<comment type="subcellular location">
    <subcellularLocation>
        <location evidence="1 11">Nucleus</location>
    </subcellularLocation>
</comment>
<dbReference type="SMART" id="SM01408">
    <property type="entry name" value="ING"/>
    <property type="match status" value="1"/>
</dbReference>
<feature type="binding site" evidence="9">
    <location>
        <position position="344"/>
    </location>
    <ligand>
        <name>Zn(2+)</name>
        <dbReference type="ChEBI" id="CHEBI:29105"/>
        <label>1</label>
    </ligand>
</feature>
<keyword evidence="5 9" id="KW-0862">Zinc</keyword>
<dbReference type="PANTHER" id="PTHR10333:SF42">
    <property type="entry name" value="INHIBITOR OF GROWTH PROTEIN 5"/>
    <property type="match status" value="1"/>
</dbReference>
<evidence type="ECO:0000256" key="3">
    <source>
        <dbReference type="ARBA" id="ARBA00022723"/>
    </source>
</evidence>
<feature type="site" description="Histone H3K4me3 binding" evidence="8">
    <location>
        <position position="342"/>
    </location>
</feature>
<dbReference type="Proteomes" id="UP000019377">
    <property type="component" value="Unassembled WGS sequence"/>
</dbReference>
<keyword evidence="4 10" id="KW-0863">Zinc-finger</keyword>
<dbReference type="InterPro" id="IPR019786">
    <property type="entry name" value="Zinc_finger_PHD-type_CS"/>
</dbReference>
<dbReference type="InterPro" id="IPR024610">
    <property type="entry name" value="ING_N_histone-binding"/>
</dbReference>
<evidence type="ECO:0000256" key="12">
    <source>
        <dbReference type="SAM" id="MobiDB-lite"/>
    </source>
</evidence>
<keyword evidence="15" id="KW-1185">Reference proteome</keyword>
<dbReference type="InterPro" id="IPR028651">
    <property type="entry name" value="ING_fam"/>
</dbReference>
<dbReference type="GO" id="GO:0006325">
    <property type="term" value="P:chromatin organization"/>
    <property type="evidence" value="ECO:0007669"/>
    <property type="project" value="UniProtKB-KW"/>
</dbReference>
<evidence type="ECO:0000256" key="5">
    <source>
        <dbReference type="ARBA" id="ARBA00022833"/>
    </source>
</evidence>
<feature type="compositionally biased region" description="Low complexity" evidence="12">
    <location>
        <begin position="230"/>
        <end position="249"/>
    </location>
</feature>
<dbReference type="InterPro" id="IPR019787">
    <property type="entry name" value="Znf_PHD-finger"/>
</dbReference>
<dbReference type="AlphaFoldDB" id="V5EPZ8"/>